<reference evidence="1 2" key="1">
    <citation type="submission" date="2020-07" db="EMBL/GenBank/DDBJ databases">
        <title>Draft whole-genome sequence of Heliobacterium chlorum DSM 3682, type strain.</title>
        <authorList>
            <person name="Kyndt J.A."/>
            <person name="Meyer T.E."/>
            <person name="Imhoff J.F."/>
        </authorList>
    </citation>
    <scope>NUCLEOTIDE SEQUENCE [LARGE SCALE GENOMIC DNA]</scope>
    <source>
        <strain evidence="1 2">DSM 3682</strain>
    </source>
</reference>
<dbReference type="RefSeq" id="WP_188038558.1">
    <property type="nucleotide sequence ID" value="NZ_JACVHF010000001.1"/>
</dbReference>
<gene>
    <name evidence="1" type="ORF">H1S01_02840</name>
</gene>
<organism evidence="1 2">
    <name type="scientific">Heliobacterium chlorum</name>
    <dbReference type="NCBI Taxonomy" id="2698"/>
    <lineage>
        <taxon>Bacteria</taxon>
        <taxon>Bacillati</taxon>
        <taxon>Bacillota</taxon>
        <taxon>Clostridia</taxon>
        <taxon>Eubacteriales</taxon>
        <taxon>Heliobacteriaceae</taxon>
        <taxon>Heliobacterium</taxon>
    </lineage>
</organism>
<proteinExistence type="predicted"/>
<evidence type="ECO:0000313" key="1">
    <source>
        <dbReference type="EMBL" id="MBC9783449.1"/>
    </source>
</evidence>
<comment type="caution">
    <text evidence="1">The sequence shown here is derived from an EMBL/GenBank/DDBJ whole genome shotgun (WGS) entry which is preliminary data.</text>
</comment>
<evidence type="ECO:0000313" key="2">
    <source>
        <dbReference type="Proteomes" id="UP000617402"/>
    </source>
</evidence>
<protein>
    <submittedName>
        <fullName evidence="1">Uncharacterized protein</fullName>
    </submittedName>
</protein>
<dbReference type="Proteomes" id="UP000617402">
    <property type="component" value="Unassembled WGS sequence"/>
</dbReference>
<name>A0ABR7SY40_HELCL</name>
<sequence length="70" mass="8065">MSTPSLDNLEQTWVGKTLQETVDYCKRSGIDFLTQSVGRIEETTPVEPRVLQIRSGKPMIIVYAHFPRYH</sequence>
<accession>A0ABR7SY40</accession>
<dbReference type="EMBL" id="JACVHF010000001">
    <property type="protein sequence ID" value="MBC9783449.1"/>
    <property type="molecule type" value="Genomic_DNA"/>
</dbReference>
<keyword evidence="2" id="KW-1185">Reference proteome</keyword>